<name>A0A9W8XZE4_9PLEO</name>
<evidence type="ECO:0000313" key="2">
    <source>
        <dbReference type="Proteomes" id="UP001140560"/>
    </source>
</evidence>
<organism evidence="1 2">
    <name type="scientific">Neocucurbitaria cava</name>
    <dbReference type="NCBI Taxonomy" id="798079"/>
    <lineage>
        <taxon>Eukaryota</taxon>
        <taxon>Fungi</taxon>
        <taxon>Dikarya</taxon>
        <taxon>Ascomycota</taxon>
        <taxon>Pezizomycotina</taxon>
        <taxon>Dothideomycetes</taxon>
        <taxon>Pleosporomycetidae</taxon>
        <taxon>Pleosporales</taxon>
        <taxon>Pleosporineae</taxon>
        <taxon>Cucurbitariaceae</taxon>
        <taxon>Neocucurbitaria</taxon>
    </lineage>
</organism>
<comment type="caution">
    <text evidence="1">The sequence shown here is derived from an EMBL/GenBank/DDBJ whole genome shotgun (WGS) entry which is preliminary data.</text>
</comment>
<dbReference type="OrthoDB" id="9986683at2759"/>
<gene>
    <name evidence="1" type="ORF">N0V83_009358</name>
</gene>
<protein>
    <submittedName>
        <fullName evidence="1">Uncharacterized protein</fullName>
    </submittedName>
</protein>
<dbReference type="EMBL" id="JAPEUY010000018">
    <property type="protein sequence ID" value="KAJ4363906.1"/>
    <property type="molecule type" value="Genomic_DNA"/>
</dbReference>
<accession>A0A9W8XZE4</accession>
<evidence type="ECO:0000313" key="1">
    <source>
        <dbReference type="EMBL" id="KAJ4363906.1"/>
    </source>
</evidence>
<proteinExistence type="predicted"/>
<dbReference type="InterPro" id="IPR028944">
    <property type="entry name" value="PRTase_ComF-like"/>
</dbReference>
<keyword evidence="2" id="KW-1185">Reference proteome</keyword>
<reference evidence="1" key="1">
    <citation type="submission" date="2022-10" db="EMBL/GenBank/DDBJ databases">
        <title>Tapping the CABI collections for fungal endophytes: first genome assemblies for Collariella, Neodidymelliopsis, Ascochyta clinopodiicola, Didymella pomorum, Didymosphaeria variabile, Neocosmospora piperis and Neocucurbitaria cava.</title>
        <authorList>
            <person name="Hill R."/>
        </authorList>
    </citation>
    <scope>NUCLEOTIDE SEQUENCE</scope>
    <source>
        <strain evidence="1">IMI 356814</strain>
    </source>
</reference>
<sequence length="280" mass="31385">MVQDVFSLHEVAQADSITFPFPVKDYQRYVFGDDKLAHRFGTDLAKSFIAHGPGFGATQPAQSTTTTSNQRPTDDVAVAVLSGYVPTATHSLRNHFVAYLNRHLISFNARPALKIDIYGVEGGLQARHGPQAYHIDQGRLESRTIIILADIRMSQDREARINQSFRNLGIDNFVVFAYLVSVDGALSSTILSPILSFVVSPSIKDVESFAQAERFTMNEGFVQFVLGRDYVEFCQFVRRQDDFFARLLLDCAIGSGCNNNPLYEQNVKFLIWEVTARESM</sequence>
<dbReference type="Proteomes" id="UP001140560">
    <property type="component" value="Unassembled WGS sequence"/>
</dbReference>
<dbReference type="AlphaFoldDB" id="A0A9W8XZE4"/>
<dbReference type="Pfam" id="PF15610">
    <property type="entry name" value="PRTase_3"/>
    <property type="match status" value="1"/>
</dbReference>